<dbReference type="InterPro" id="IPR005814">
    <property type="entry name" value="Aminotrans_3"/>
</dbReference>
<dbReference type="SUPFAM" id="SSF53383">
    <property type="entry name" value="PLP-dependent transferases"/>
    <property type="match status" value="1"/>
</dbReference>
<evidence type="ECO:0000256" key="2">
    <source>
        <dbReference type="ARBA" id="ARBA00022898"/>
    </source>
</evidence>
<evidence type="ECO:0000256" key="1">
    <source>
        <dbReference type="ARBA" id="ARBA00001933"/>
    </source>
</evidence>
<dbReference type="PANTHER" id="PTHR43713:SF3">
    <property type="entry name" value="GLUTAMATE-1-SEMIALDEHYDE 2,1-AMINOMUTASE 1, CHLOROPLASTIC-RELATED"/>
    <property type="match status" value="1"/>
</dbReference>
<name>A0ABR0JJP2_9EURO</name>
<evidence type="ECO:0008006" key="6">
    <source>
        <dbReference type="Google" id="ProtNLM"/>
    </source>
</evidence>
<dbReference type="EMBL" id="JAVRRF010000004">
    <property type="protein sequence ID" value="KAK5066087.1"/>
    <property type="molecule type" value="Genomic_DNA"/>
</dbReference>
<accession>A0ABR0JJP2</accession>
<comment type="cofactor">
    <cofactor evidence="1">
        <name>pyridoxal 5'-phosphate</name>
        <dbReference type="ChEBI" id="CHEBI:597326"/>
    </cofactor>
</comment>
<protein>
    <recommendedName>
        <fullName evidence="6">Glutamate-1-semialdehyde 2,1-aminomutase</fullName>
    </recommendedName>
</protein>
<dbReference type="Pfam" id="PF00202">
    <property type="entry name" value="Aminotran_3"/>
    <property type="match status" value="1"/>
</dbReference>
<comment type="caution">
    <text evidence="4">The sequence shown here is derived from an EMBL/GenBank/DDBJ whole genome shotgun (WGS) entry which is preliminary data.</text>
</comment>
<dbReference type="InterPro" id="IPR015424">
    <property type="entry name" value="PyrdxlP-dep_Trfase"/>
</dbReference>
<dbReference type="Gene3D" id="3.90.1150.10">
    <property type="entry name" value="Aspartate Aminotransferase, domain 1"/>
    <property type="match status" value="1"/>
</dbReference>
<dbReference type="InterPro" id="IPR015422">
    <property type="entry name" value="PyrdxlP-dep_Trfase_small"/>
</dbReference>
<reference evidence="4 5" key="1">
    <citation type="submission" date="2023-08" db="EMBL/GenBank/DDBJ databases">
        <title>Black Yeasts Isolated from many extreme environments.</title>
        <authorList>
            <person name="Coleine C."/>
            <person name="Stajich J.E."/>
            <person name="Selbmann L."/>
        </authorList>
    </citation>
    <scope>NUCLEOTIDE SEQUENCE [LARGE SCALE GENOMIC DNA]</scope>
    <source>
        <strain evidence="4 5">CCFEE 6328</strain>
    </source>
</reference>
<gene>
    <name evidence="4" type="ORF">LTR69_002605</name>
</gene>
<keyword evidence="2 3" id="KW-0663">Pyridoxal phosphate</keyword>
<keyword evidence="5" id="KW-1185">Reference proteome</keyword>
<proteinExistence type="inferred from homology"/>
<dbReference type="Proteomes" id="UP001345691">
    <property type="component" value="Unassembled WGS sequence"/>
</dbReference>
<comment type="similarity">
    <text evidence="3">Belongs to the class-III pyridoxal-phosphate-dependent aminotransferase family.</text>
</comment>
<evidence type="ECO:0000313" key="5">
    <source>
        <dbReference type="Proteomes" id="UP001345691"/>
    </source>
</evidence>
<dbReference type="InterPro" id="IPR015421">
    <property type="entry name" value="PyrdxlP-dep_Trfase_major"/>
</dbReference>
<evidence type="ECO:0000313" key="4">
    <source>
        <dbReference type="EMBL" id="KAK5066087.1"/>
    </source>
</evidence>
<organism evidence="4 5">
    <name type="scientific">Exophiala sideris</name>
    <dbReference type="NCBI Taxonomy" id="1016849"/>
    <lineage>
        <taxon>Eukaryota</taxon>
        <taxon>Fungi</taxon>
        <taxon>Dikarya</taxon>
        <taxon>Ascomycota</taxon>
        <taxon>Pezizomycotina</taxon>
        <taxon>Eurotiomycetes</taxon>
        <taxon>Chaetothyriomycetidae</taxon>
        <taxon>Chaetothyriales</taxon>
        <taxon>Herpotrichiellaceae</taxon>
        <taxon>Exophiala</taxon>
    </lineage>
</organism>
<sequence length="457" mass="49939">MDCHPWGSMARNKAEPDQGSLQAALSQAHELYTKRHSASRKNYEEACKYMPGGNTRTVLFANPFPLTIDSGDACYLTTIDGTKYVDFLGEYTAAIYGHNHPEIKGALQRAIEGGWNYGGHNKLEPQLARLICERFPAIDLVRFVNSGTEANMMAIATALAVTGRKKVLVFKKGYHGSTISGRVQSGKPTINLPHDFVLGTYNDVQGTQDLIESLPKDSLAAILVEPMMGSGGCFAGTAEFLTTLRRLADETKALLIFDEVMTSRLDYHGLGHKMGVTPDLMTLGKWIGGGMSFGAFGGRKEIMQLYDPRTGSLEHPGTFNNNVFTMSAGIAGCSLLTPEKLQALNTLGDSLRRQIEDALSKRGVEGNLPITPVTDETQSPALPKMFIKGVGSLNAVHFAGLDKDLLQGLFFHHMLENGIYMAQRGFTALNIMLMEEHVAQFVQATEAFCDKFASFLR</sequence>
<dbReference type="PANTHER" id="PTHR43713">
    <property type="entry name" value="GLUTAMATE-1-SEMIALDEHYDE 2,1-AMINOMUTASE"/>
    <property type="match status" value="1"/>
</dbReference>
<evidence type="ECO:0000256" key="3">
    <source>
        <dbReference type="RuleBase" id="RU003560"/>
    </source>
</evidence>
<dbReference type="Gene3D" id="3.40.640.10">
    <property type="entry name" value="Type I PLP-dependent aspartate aminotransferase-like (Major domain)"/>
    <property type="match status" value="1"/>
</dbReference>